<feature type="signal peptide" evidence="2">
    <location>
        <begin position="1"/>
        <end position="15"/>
    </location>
</feature>
<feature type="compositionally biased region" description="Polar residues" evidence="1">
    <location>
        <begin position="43"/>
        <end position="52"/>
    </location>
</feature>
<dbReference type="AlphaFoldDB" id="A0A8H3YLQ3"/>
<feature type="chain" id="PRO_5044690990" evidence="2">
    <location>
        <begin position="16"/>
        <end position="80"/>
    </location>
</feature>
<dbReference type="EMBL" id="WNWS01000964">
    <property type="protein sequence ID" value="KAE9962862.1"/>
    <property type="molecule type" value="Genomic_DNA"/>
</dbReference>
<dbReference type="Proteomes" id="UP000490939">
    <property type="component" value="Unassembled WGS sequence"/>
</dbReference>
<keyword evidence="6" id="KW-1185">Reference proteome</keyword>
<evidence type="ECO:0000313" key="4">
    <source>
        <dbReference type="EMBL" id="KAE9968200.1"/>
    </source>
</evidence>
<evidence type="ECO:0000313" key="6">
    <source>
        <dbReference type="Proteomes" id="UP000490939"/>
    </source>
</evidence>
<reference evidence="3 5" key="1">
    <citation type="submission" date="2018-12" db="EMBL/GenBank/DDBJ databases">
        <title>Venturia inaequalis Genome Resource.</title>
        <authorList>
            <person name="Lichtner F.J."/>
        </authorList>
    </citation>
    <scope>NUCLEOTIDE SEQUENCE [LARGE SCALE GENOMIC DNA]</scope>
    <source>
        <strain evidence="3 5">120213</strain>
        <strain evidence="4 6">DMI_063113</strain>
    </source>
</reference>
<sequence length="80" mass="8007">MKLIIFLSWAASVLAFPAANPFPMPFPQRGADLGGDPPHSHGDTSSGNQAGISTGGGNNGGGGYNGRANHNQGRGGKSSD</sequence>
<protein>
    <submittedName>
        <fullName evidence="3">Uncharacterized protein</fullName>
    </submittedName>
</protein>
<organism evidence="3 5">
    <name type="scientific">Venturia inaequalis</name>
    <name type="common">Apple scab fungus</name>
    <dbReference type="NCBI Taxonomy" id="5025"/>
    <lineage>
        <taxon>Eukaryota</taxon>
        <taxon>Fungi</taxon>
        <taxon>Dikarya</taxon>
        <taxon>Ascomycota</taxon>
        <taxon>Pezizomycotina</taxon>
        <taxon>Dothideomycetes</taxon>
        <taxon>Pleosporomycetidae</taxon>
        <taxon>Venturiales</taxon>
        <taxon>Venturiaceae</taxon>
        <taxon>Venturia</taxon>
    </lineage>
</organism>
<evidence type="ECO:0000313" key="5">
    <source>
        <dbReference type="Proteomes" id="UP000447873"/>
    </source>
</evidence>
<keyword evidence="2" id="KW-0732">Signal</keyword>
<dbReference type="EMBL" id="WNWR01000849">
    <property type="protein sequence ID" value="KAE9968200.1"/>
    <property type="molecule type" value="Genomic_DNA"/>
</dbReference>
<comment type="caution">
    <text evidence="3">The sequence shown here is derived from an EMBL/GenBank/DDBJ whole genome shotgun (WGS) entry which is preliminary data.</text>
</comment>
<feature type="compositionally biased region" description="Gly residues" evidence="1">
    <location>
        <begin position="53"/>
        <end position="65"/>
    </location>
</feature>
<gene>
    <name evidence="4" type="ORF">EG327_011138</name>
    <name evidence="3" type="ORF">EG328_011970</name>
</gene>
<accession>A0A8H3YLQ3</accession>
<dbReference type="Proteomes" id="UP000447873">
    <property type="component" value="Unassembled WGS sequence"/>
</dbReference>
<evidence type="ECO:0000256" key="2">
    <source>
        <dbReference type="SAM" id="SignalP"/>
    </source>
</evidence>
<feature type="region of interest" description="Disordered" evidence="1">
    <location>
        <begin position="20"/>
        <end position="80"/>
    </location>
</feature>
<evidence type="ECO:0000256" key="1">
    <source>
        <dbReference type="SAM" id="MobiDB-lite"/>
    </source>
</evidence>
<evidence type="ECO:0000313" key="3">
    <source>
        <dbReference type="EMBL" id="KAE9962862.1"/>
    </source>
</evidence>
<name>A0A8H3YLQ3_VENIN</name>
<proteinExistence type="predicted"/>